<sequence length="159" mass="18170">MTKSLIYLDGKHISIDQLQMPEDQILKTYIRNLLLPPSSLIEPYMRDEGFLRVACIGRGCKLDPTLVSKLAERWRPGMHTFHLSCDECTITLEDVQLQLELPMDGLVVNGSVVIANWRDVCEQLLGRVSNTIYGGQIYMNWLKRNFGGIDTESIEVERE</sequence>
<dbReference type="AlphaFoldDB" id="A0A9D3ZPE2"/>
<evidence type="ECO:0000313" key="2">
    <source>
        <dbReference type="EMBL" id="KAH1055493.1"/>
    </source>
</evidence>
<dbReference type="Proteomes" id="UP000828251">
    <property type="component" value="Unassembled WGS sequence"/>
</dbReference>
<dbReference type="GO" id="GO:0010073">
    <property type="term" value="P:meristem maintenance"/>
    <property type="evidence" value="ECO:0007669"/>
    <property type="project" value="InterPro"/>
</dbReference>
<dbReference type="InterPro" id="IPR019557">
    <property type="entry name" value="AminoTfrase-like_pln_mobile"/>
</dbReference>
<dbReference type="PANTHER" id="PTHR46033:SF8">
    <property type="entry name" value="PROTEIN MAINTENANCE OF MERISTEMS-LIKE"/>
    <property type="match status" value="1"/>
</dbReference>
<name>A0A9D3ZPE2_9ROSI</name>
<reference evidence="2 3" key="1">
    <citation type="journal article" date="2021" name="Plant Biotechnol. J.">
        <title>Multi-omics assisted identification of the key and species-specific regulatory components of drought-tolerant mechanisms in Gossypium stocksii.</title>
        <authorList>
            <person name="Yu D."/>
            <person name="Ke L."/>
            <person name="Zhang D."/>
            <person name="Wu Y."/>
            <person name="Sun Y."/>
            <person name="Mei J."/>
            <person name="Sun J."/>
            <person name="Sun Y."/>
        </authorList>
    </citation>
    <scope>NUCLEOTIDE SEQUENCE [LARGE SCALE GENOMIC DNA]</scope>
    <source>
        <strain evidence="3">cv. E1</strain>
        <tissue evidence="2">Leaf</tissue>
    </source>
</reference>
<proteinExistence type="predicted"/>
<dbReference type="InterPro" id="IPR044824">
    <property type="entry name" value="MAIN-like"/>
</dbReference>
<accession>A0A9D3ZPE2</accession>
<keyword evidence="3" id="KW-1185">Reference proteome</keyword>
<feature type="domain" description="Aminotransferase-like plant mobile" evidence="1">
    <location>
        <begin position="60"/>
        <end position="147"/>
    </location>
</feature>
<comment type="caution">
    <text evidence="2">The sequence shown here is derived from an EMBL/GenBank/DDBJ whole genome shotgun (WGS) entry which is preliminary data.</text>
</comment>
<dbReference type="PANTHER" id="PTHR46033">
    <property type="entry name" value="PROTEIN MAIN-LIKE 2"/>
    <property type="match status" value="1"/>
</dbReference>
<dbReference type="EMBL" id="JAIQCV010000010">
    <property type="protein sequence ID" value="KAH1055493.1"/>
    <property type="molecule type" value="Genomic_DNA"/>
</dbReference>
<dbReference type="OrthoDB" id="1421598at2759"/>
<organism evidence="2 3">
    <name type="scientific">Gossypium stocksii</name>
    <dbReference type="NCBI Taxonomy" id="47602"/>
    <lineage>
        <taxon>Eukaryota</taxon>
        <taxon>Viridiplantae</taxon>
        <taxon>Streptophyta</taxon>
        <taxon>Embryophyta</taxon>
        <taxon>Tracheophyta</taxon>
        <taxon>Spermatophyta</taxon>
        <taxon>Magnoliopsida</taxon>
        <taxon>eudicotyledons</taxon>
        <taxon>Gunneridae</taxon>
        <taxon>Pentapetalae</taxon>
        <taxon>rosids</taxon>
        <taxon>malvids</taxon>
        <taxon>Malvales</taxon>
        <taxon>Malvaceae</taxon>
        <taxon>Malvoideae</taxon>
        <taxon>Gossypium</taxon>
    </lineage>
</organism>
<protein>
    <recommendedName>
        <fullName evidence="1">Aminotransferase-like plant mobile domain-containing protein</fullName>
    </recommendedName>
</protein>
<evidence type="ECO:0000259" key="1">
    <source>
        <dbReference type="Pfam" id="PF10536"/>
    </source>
</evidence>
<evidence type="ECO:0000313" key="3">
    <source>
        <dbReference type="Proteomes" id="UP000828251"/>
    </source>
</evidence>
<dbReference type="Pfam" id="PF10536">
    <property type="entry name" value="PMD"/>
    <property type="match status" value="1"/>
</dbReference>
<gene>
    <name evidence="2" type="ORF">J1N35_033558</name>
</gene>